<name>A0A0E9VVM5_ANGAN</name>
<sequence>MSSRHKQAQDWKGLIVHFKGASCSSKNVFKITYLFIIFLFTT</sequence>
<accession>A0A0E9VVM5</accession>
<protein>
    <submittedName>
        <fullName evidence="1">Uncharacterized protein</fullName>
    </submittedName>
</protein>
<reference evidence="1" key="2">
    <citation type="journal article" date="2015" name="Fish Shellfish Immunol.">
        <title>Early steps in the European eel (Anguilla anguilla)-Vibrio vulnificus interaction in the gills: Role of the RtxA13 toxin.</title>
        <authorList>
            <person name="Callol A."/>
            <person name="Pajuelo D."/>
            <person name="Ebbesson L."/>
            <person name="Teles M."/>
            <person name="MacKenzie S."/>
            <person name="Amaro C."/>
        </authorList>
    </citation>
    <scope>NUCLEOTIDE SEQUENCE</scope>
</reference>
<organism evidence="1">
    <name type="scientific">Anguilla anguilla</name>
    <name type="common">European freshwater eel</name>
    <name type="synonym">Muraena anguilla</name>
    <dbReference type="NCBI Taxonomy" id="7936"/>
    <lineage>
        <taxon>Eukaryota</taxon>
        <taxon>Metazoa</taxon>
        <taxon>Chordata</taxon>
        <taxon>Craniata</taxon>
        <taxon>Vertebrata</taxon>
        <taxon>Euteleostomi</taxon>
        <taxon>Actinopterygii</taxon>
        <taxon>Neopterygii</taxon>
        <taxon>Teleostei</taxon>
        <taxon>Anguilliformes</taxon>
        <taxon>Anguillidae</taxon>
        <taxon>Anguilla</taxon>
    </lineage>
</organism>
<proteinExistence type="predicted"/>
<evidence type="ECO:0000313" key="1">
    <source>
        <dbReference type="EMBL" id="JAH81283.1"/>
    </source>
</evidence>
<reference evidence="1" key="1">
    <citation type="submission" date="2014-11" db="EMBL/GenBank/DDBJ databases">
        <authorList>
            <person name="Amaro Gonzalez C."/>
        </authorList>
    </citation>
    <scope>NUCLEOTIDE SEQUENCE</scope>
</reference>
<dbReference type="AlphaFoldDB" id="A0A0E9VVM5"/>
<dbReference type="EMBL" id="GBXM01027294">
    <property type="protein sequence ID" value="JAH81283.1"/>
    <property type="molecule type" value="Transcribed_RNA"/>
</dbReference>